<dbReference type="InterPro" id="IPR018378">
    <property type="entry name" value="C-type_lectin_CS"/>
</dbReference>
<dbReference type="InterPro" id="IPR001304">
    <property type="entry name" value="C-type_lectin-like"/>
</dbReference>
<name>C3YTQ3_BRAFL</name>
<gene>
    <name evidence="3" type="ORF">BRAFLDRAFT_189295</name>
</gene>
<dbReference type="Pfam" id="PF00059">
    <property type="entry name" value="Lectin_C"/>
    <property type="match status" value="1"/>
</dbReference>
<dbReference type="SUPFAM" id="SSF56436">
    <property type="entry name" value="C-type lectin-like"/>
    <property type="match status" value="1"/>
</dbReference>
<dbReference type="PANTHER" id="PTHR22801:SF63">
    <property type="entry name" value="C-TYPE LECTIN DOMAIN-CONTAINING PROTEIN"/>
    <property type="match status" value="1"/>
</dbReference>
<dbReference type="InterPro" id="IPR050801">
    <property type="entry name" value="Ca-Dep_Lectins_ImmuneDev"/>
</dbReference>
<dbReference type="Gene3D" id="3.10.100.10">
    <property type="entry name" value="Mannose-Binding Protein A, subunit A"/>
    <property type="match status" value="1"/>
</dbReference>
<proteinExistence type="predicted"/>
<dbReference type="EMBL" id="GG666552">
    <property type="protein sequence ID" value="EEN56180.1"/>
    <property type="molecule type" value="Genomic_DNA"/>
</dbReference>
<dbReference type="eggNOG" id="KOG4297">
    <property type="taxonomic scope" value="Eukaryota"/>
</dbReference>
<keyword evidence="1" id="KW-1015">Disulfide bond</keyword>
<evidence type="ECO:0000256" key="1">
    <source>
        <dbReference type="ARBA" id="ARBA00023157"/>
    </source>
</evidence>
<dbReference type="InterPro" id="IPR016186">
    <property type="entry name" value="C-type_lectin-like/link_sf"/>
</dbReference>
<feature type="non-terminal residue" evidence="3">
    <location>
        <position position="128"/>
    </location>
</feature>
<dbReference type="InParanoid" id="C3YTQ3"/>
<feature type="non-terminal residue" evidence="3">
    <location>
        <position position="1"/>
    </location>
</feature>
<dbReference type="InterPro" id="IPR016187">
    <property type="entry name" value="CTDL_fold"/>
</dbReference>
<dbReference type="PROSITE" id="PS00615">
    <property type="entry name" value="C_TYPE_LECTIN_1"/>
    <property type="match status" value="1"/>
</dbReference>
<dbReference type="SMART" id="SM00034">
    <property type="entry name" value="CLECT"/>
    <property type="match status" value="1"/>
</dbReference>
<accession>C3YTQ3</accession>
<dbReference type="PROSITE" id="PS50041">
    <property type="entry name" value="C_TYPE_LECTIN_2"/>
    <property type="match status" value="1"/>
</dbReference>
<reference evidence="3" key="1">
    <citation type="journal article" date="2008" name="Nature">
        <title>The amphioxus genome and the evolution of the chordate karyotype.</title>
        <authorList>
            <consortium name="US DOE Joint Genome Institute (JGI-PGF)"/>
            <person name="Putnam N.H."/>
            <person name="Butts T."/>
            <person name="Ferrier D.E.K."/>
            <person name="Furlong R.F."/>
            <person name="Hellsten U."/>
            <person name="Kawashima T."/>
            <person name="Robinson-Rechavi M."/>
            <person name="Shoguchi E."/>
            <person name="Terry A."/>
            <person name="Yu J.-K."/>
            <person name="Benito-Gutierrez E.L."/>
            <person name="Dubchak I."/>
            <person name="Garcia-Fernandez J."/>
            <person name="Gibson-Brown J.J."/>
            <person name="Grigoriev I.V."/>
            <person name="Horton A.C."/>
            <person name="de Jong P.J."/>
            <person name="Jurka J."/>
            <person name="Kapitonov V.V."/>
            <person name="Kohara Y."/>
            <person name="Kuroki Y."/>
            <person name="Lindquist E."/>
            <person name="Lucas S."/>
            <person name="Osoegawa K."/>
            <person name="Pennacchio L.A."/>
            <person name="Salamov A.A."/>
            <person name="Satou Y."/>
            <person name="Sauka-Spengler T."/>
            <person name="Schmutz J."/>
            <person name="Shin-I T."/>
            <person name="Toyoda A."/>
            <person name="Bronner-Fraser M."/>
            <person name="Fujiyama A."/>
            <person name="Holland L.Z."/>
            <person name="Holland P.W.H."/>
            <person name="Satoh N."/>
            <person name="Rokhsar D.S."/>
        </authorList>
    </citation>
    <scope>NUCLEOTIDE SEQUENCE [LARGE SCALE GENOMIC DNA]</scope>
    <source>
        <strain evidence="3">S238N-H82</strain>
        <tissue evidence="3">Testes</tissue>
    </source>
</reference>
<organism>
    <name type="scientific">Branchiostoma floridae</name>
    <name type="common">Florida lancelet</name>
    <name type="synonym">Amphioxus</name>
    <dbReference type="NCBI Taxonomy" id="7739"/>
    <lineage>
        <taxon>Eukaryota</taxon>
        <taxon>Metazoa</taxon>
        <taxon>Chordata</taxon>
        <taxon>Cephalochordata</taxon>
        <taxon>Leptocardii</taxon>
        <taxon>Amphioxiformes</taxon>
        <taxon>Branchiostomatidae</taxon>
        <taxon>Branchiostoma</taxon>
    </lineage>
</organism>
<dbReference type="PANTHER" id="PTHR22801">
    <property type="entry name" value="LITHOSTATHINE"/>
    <property type="match status" value="1"/>
</dbReference>
<evidence type="ECO:0000313" key="3">
    <source>
        <dbReference type="EMBL" id="EEN56180.1"/>
    </source>
</evidence>
<feature type="domain" description="C-type lectin" evidence="2">
    <location>
        <begin position="5"/>
        <end position="127"/>
    </location>
</feature>
<evidence type="ECO:0000259" key="2">
    <source>
        <dbReference type="PROSITE" id="PS50041"/>
    </source>
</evidence>
<dbReference type="AlphaFoldDB" id="C3YTQ3"/>
<sequence>GWKQHGWYAFKIFTNTPKTYTKARDACVKEGATLGIFKDQDTYDFVVSLKSLQAPDKRVWIGLNDIENEGSFVWEDGSPLGEFRAWIPGQPNNKKNDDCVKISPHTGSIPNQWNDWPCTKADGYVCQK</sequence>
<protein>
    <recommendedName>
        <fullName evidence="2">C-type lectin domain-containing protein</fullName>
    </recommendedName>
</protein>
<dbReference type="CDD" id="cd00037">
    <property type="entry name" value="CLECT"/>
    <property type="match status" value="1"/>
</dbReference>